<evidence type="ECO:0000313" key="2">
    <source>
        <dbReference type="EMBL" id="KKZ63454.1"/>
    </source>
</evidence>
<dbReference type="InterPro" id="IPR046670">
    <property type="entry name" value="DUF6540"/>
</dbReference>
<accession>A0A0G2J1R3</accession>
<proteinExistence type="predicted"/>
<feature type="region of interest" description="Disordered" evidence="1">
    <location>
        <begin position="1"/>
        <end position="29"/>
    </location>
</feature>
<reference evidence="3" key="1">
    <citation type="journal article" date="2015" name="PLoS Genet.">
        <title>The dynamic genome and transcriptome of the human fungal pathogen Blastomyces and close relative Emmonsia.</title>
        <authorList>
            <person name="Munoz J.F."/>
            <person name="Gauthier G.M."/>
            <person name="Desjardins C.A."/>
            <person name="Gallo J.E."/>
            <person name="Holder J."/>
            <person name="Sullivan T.D."/>
            <person name="Marty A.J."/>
            <person name="Carmen J.C."/>
            <person name="Chen Z."/>
            <person name="Ding L."/>
            <person name="Gujja S."/>
            <person name="Magrini V."/>
            <person name="Misas E."/>
            <person name="Mitreva M."/>
            <person name="Priest M."/>
            <person name="Saif S."/>
            <person name="Whiston E.A."/>
            <person name="Young S."/>
            <person name="Zeng Q."/>
            <person name="Goldman W.E."/>
            <person name="Mardis E.R."/>
            <person name="Taylor J.W."/>
            <person name="McEwen J.G."/>
            <person name="Clay O.K."/>
            <person name="Klein B.S."/>
            <person name="Cuomo C.A."/>
        </authorList>
    </citation>
    <scope>NUCLEOTIDE SEQUENCE [LARGE SCALE GENOMIC DNA]</scope>
    <source>
        <strain evidence="3">UAMH 3008</strain>
    </source>
</reference>
<dbReference type="OrthoDB" id="3016366at2759"/>
<protein>
    <submittedName>
        <fullName evidence="2">Uncharacterized protein</fullName>
    </submittedName>
</protein>
<name>A0A0G2J1R3_9EURO</name>
<dbReference type="Proteomes" id="UP000034164">
    <property type="component" value="Unassembled WGS sequence"/>
</dbReference>
<organism evidence="2 3">
    <name type="scientific">[Emmonsia] crescens</name>
    <dbReference type="NCBI Taxonomy" id="73230"/>
    <lineage>
        <taxon>Eukaryota</taxon>
        <taxon>Fungi</taxon>
        <taxon>Dikarya</taxon>
        <taxon>Ascomycota</taxon>
        <taxon>Pezizomycotina</taxon>
        <taxon>Eurotiomycetes</taxon>
        <taxon>Eurotiomycetidae</taxon>
        <taxon>Onygenales</taxon>
        <taxon>Ajellomycetaceae</taxon>
        <taxon>Emergomyces</taxon>
    </lineage>
</organism>
<comment type="caution">
    <text evidence="2">The sequence shown here is derived from an EMBL/GenBank/DDBJ whole genome shotgun (WGS) entry which is preliminary data.</text>
</comment>
<dbReference type="Pfam" id="PF20174">
    <property type="entry name" value="DUF6540"/>
    <property type="match status" value="1"/>
</dbReference>
<gene>
    <name evidence="2" type="ORF">EMCG_02265</name>
</gene>
<sequence>MFGRLSPKPSSESEPSLAGKPSSDGKPSDLSEVVTITLPINSHVSPTNIKENLDMKLRRGKVYVAMFALASPGHYHWALVMATNERSGMLYHNTNHGGPYAFRANYHNHLLNSSSLVAMVEISSITPLDRAIHQRLAERLKSVPIGNLTCQPWLWNAIRLAAEEGFLGIDADNDDIICYLEEECITVASNGKPGHAVYAISRMYKD</sequence>
<evidence type="ECO:0000256" key="1">
    <source>
        <dbReference type="SAM" id="MobiDB-lite"/>
    </source>
</evidence>
<dbReference type="EMBL" id="LCZI01000983">
    <property type="protein sequence ID" value="KKZ63454.1"/>
    <property type="molecule type" value="Genomic_DNA"/>
</dbReference>
<dbReference type="AlphaFoldDB" id="A0A0G2J1R3"/>
<dbReference type="VEuPathDB" id="FungiDB:EMCG_02265"/>
<feature type="compositionally biased region" description="Low complexity" evidence="1">
    <location>
        <begin position="1"/>
        <end position="16"/>
    </location>
</feature>
<evidence type="ECO:0000313" key="3">
    <source>
        <dbReference type="Proteomes" id="UP000034164"/>
    </source>
</evidence>